<dbReference type="PANTHER" id="PTHR32361">
    <property type="entry name" value="FERRIC/CUPRIC REDUCTASE TRANSMEMBRANE COMPONENT"/>
    <property type="match status" value="1"/>
</dbReference>
<evidence type="ECO:0000313" key="10">
    <source>
        <dbReference type="Proteomes" id="UP000799424"/>
    </source>
</evidence>
<evidence type="ECO:0000256" key="1">
    <source>
        <dbReference type="ARBA" id="ARBA00004141"/>
    </source>
</evidence>
<evidence type="ECO:0000256" key="5">
    <source>
        <dbReference type="ARBA" id="ARBA00023065"/>
    </source>
</evidence>
<dbReference type="Pfam" id="PF08022">
    <property type="entry name" value="FAD_binding_8"/>
    <property type="match status" value="1"/>
</dbReference>
<evidence type="ECO:0000256" key="3">
    <source>
        <dbReference type="ARBA" id="ARBA00022692"/>
    </source>
</evidence>
<accession>A0A6A6ZAN4</accession>
<dbReference type="GO" id="GO:0006879">
    <property type="term" value="P:intracellular iron ion homeostasis"/>
    <property type="evidence" value="ECO:0007669"/>
    <property type="project" value="TreeGrafter"/>
</dbReference>
<feature type="transmembrane region" description="Helical" evidence="7">
    <location>
        <begin position="134"/>
        <end position="154"/>
    </location>
</feature>
<feature type="transmembrane region" description="Helical" evidence="7">
    <location>
        <begin position="212"/>
        <end position="229"/>
    </location>
</feature>
<keyword evidence="5" id="KW-0406">Ion transport</keyword>
<keyword evidence="3 7" id="KW-0812">Transmembrane</keyword>
<keyword evidence="2" id="KW-0813">Transport</keyword>
<feature type="domain" description="FAD-binding FR-type" evidence="8">
    <location>
        <begin position="240"/>
        <end position="368"/>
    </location>
</feature>
<feature type="transmembrane region" description="Helical" evidence="7">
    <location>
        <begin position="62"/>
        <end position="83"/>
    </location>
</feature>
<evidence type="ECO:0000256" key="7">
    <source>
        <dbReference type="SAM" id="Phobius"/>
    </source>
</evidence>
<gene>
    <name evidence="9" type="ORF">CC86DRAFT_364765</name>
</gene>
<dbReference type="Pfam" id="PF01794">
    <property type="entry name" value="Ferric_reduct"/>
    <property type="match status" value="1"/>
</dbReference>
<evidence type="ECO:0000256" key="4">
    <source>
        <dbReference type="ARBA" id="ARBA00022989"/>
    </source>
</evidence>
<dbReference type="InterPro" id="IPR039261">
    <property type="entry name" value="FNR_nucleotide-bd"/>
</dbReference>
<organism evidence="9 10">
    <name type="scientific">Ophiobolus disseminans</name>
    <dbReference type="NCBI Taxonomy" id="1469910"/>
    <lineage>
        <taxon>Eukaryota</taxon>
        <taxon>Fungi</taxon>
        <taxon>Dikarya</taxon>
        <taxon>Ascomycota</taxon>
        <taxon>Pezizomycotina</taxon>
        <taxon>Dothideomycetes</taxon>
        <taxon>Pleosporomycetidae</taxon>
        <taxon>Pleosporales</taxon>
        <taxon>Pleosporineae</taxon>
        <taxon>Phaeosphaeriaceae</taxon>
        <taxon>Ophiobolus</taxon>
    </lineage>
</organism>
<dbReference type="Gene3D" id="3.40.50.80">
    <property type="entry name" value="Nucleotide-binding domain of ferredoxin-NADP reductase (FNR) module"/>
    <property type="match status" value="1"/>
</dbReference>
<dbReference type="GO" id="GO:0005886">
    <property type="term" value="C:plasma membrane"/>
    <property type="evidence" value="ECO:0007669"/>
    <property type="project" value="TreeGrafter"/>
</dbReference>
<proteinExistence type="predicted"/>
<evidence type="ECO:0000259" key="8">
    <source>
        <dbReference type="PROSITE" id="PS51384"/>
    </source>
</evidence>
<reference evidence="9" key="1">
    <citation type="journal article" date="2020" name="Stud. Mycol.">
        <title>101 Dothideomycetes genomes: a test case for predicting lifestyles and emergence of pathogens.</title>
        <authorList>
            <person name="Haridas S."/>
            <person name="Albert R."/>
            <person name="Binder M."/>
            <person name="Bloem J."/>
            <person name="Labutti K."/>
            <person name="Salamov A."/>
            <person name="Andreopoulos B."/>
            <person name="Baker S."/>
            <person name="Barry K."/>
            <person name="Bills G."/>
            <person name="Bluhm B."/>
            <person name="Cannon C."/>
            <person name="Castanera R."/>
            <person name="Culley D."/>
            <person name="Daum C."/>
            <person name="Ezra D."/>
            <person name="Gonzalez J."/>
            <person name="Henrissat B."/>
            <person name="Kuo A."/>
            <person name="Liang C."/>
            <person name="Lipzen A."/>
            <person name="Lutzoni F."/>
            <person name="Magnuson J."/>
            <person name="Mondo S."/>
            <person name="Nolan M."/>
            <person name="Ohm R."/>
            <person name="Pangilinan J."/>
            <person name="Park H.-J."/>
            <person name="Ramirez L."/>
            <person name="Alfaro M."/>
            <person name="Sun H."/>
            <person name="Tritt A."/>
            <person name="Yoshinaga Y."/>
            <person name="Zwiers L.-H."/>
            <person name="Turgeon B."/>
            <person name="Goodwin S."/>
            <person name="Spatafora J."/>
            <person name="Crous P."/>
            <person name="Grigoriev I."/>
        </authorList>
    </citation>
    <scope>NUCLEOTIDE SEQUENCE</scope>
    <source>
        <strain evidence="9">CBS 113818</strain>
    </source>
</reference>
<dbReference type="GO" id="GO:0006826">
    <property type="term" value="P:iron ion transport"/>
    <property type="evidence" value="ECO:0007669"/>
    <property type="project" value="TreeGrafter"/>
</dbReference>
<feature type="transmembrane region" description="Helical" evidence="7">
    <location>
        <begin position="6"/>
        <end position="25"/>
    </location>
</feature>
<dbReference type="EMBL" id="MU006262">
    <property type="protein sequence ID" value="KAF2818086.1"/>
    <property type="molecule type" value="Genomic_DNA"/>
</dbReference>
<dbReference type="InterPro" id="IPR013112">
    <property type="entry name" value="FAD-bd_8"/>
</dbReference>
<dbReference type="OrthoDB" id="4494341at2759"/>
<evidence type="ECO:0000256" key="6">
    <source>
        <dbReference type="ARBA" id="ARBA00023136"/>
    </source>
</evidence>
<evidence type="ECO:0000256" key="2">
    <source>
        <dbReference type="ARBA" id="ARBA00022448"/>
    </source>
</evidence>
<comment type="subcellular location">
    <subcellularLocation>
        <location evidence="1">Membrane</location>
        <topology evidence="1">Multi-pass membrane protein</topology>
    </subcellularLocation>
</comment>
<name>A0A6A6ZAN4_9PLEO</name>
<feature type="transmembrane region" description="Helical" evidence="7">
    <location>
        <begin position="160"/>
        <end position="180"/>
    </location>
</feature>
<dbReference type="InterPro" id="IPR013130">
    <property type="entry name" value="Fe3_Rdtase_TM_dom"/>
</dbReference>
<protein>
    <submittedName>
        <fullName evidence="9">Cell surface metalloreductase</fullName>
    </submittedName>
</protein>
<evidence type="ECO:0000313" key="9">
    <source>
        <dbReference type="EMBL" id="KAF2818086.1"/>
    </source>
</evidence>
<dbReference type="InterPro" id="IPR017927">
    <property type="entry name" value="FAD-bd_FR_type"/>
</dbReference>
<keyword evidence="10" id="KW-1185">Reference proteome</keyword>
<dbReference type="GO" id="GO:0000293">
    <property type="term" value="F:ferric-chelate reductase activity"/>
    <property type="evidence" value="ECO:0007669"/>
    <property type="project" value="TreeGrafter"/>
</dbReference>
<dbReference type="InterPro" id="IPR051410">
    <property type="entry name" value="Ferric/Cupric_Reductase"/>
</dbReference>
<dbReference type="PANTHER" id="PTHR32361:SF26">
    <property type="entry name" value="FAD-BINDING 8 DOMAIN-CONTAINING PROTEIN-RELATED"/>
    <property type="match status" value="1"/>
</dbReference>
<keyword evidence="6 7" id="KW-0472">Membrane</keyword>
<dbReference type="Proteomes" id="UP000799424">
    <property type="component" value="Unassembled WGS sequence"/>
</dbReference>
<dbReference type="AlphaFoldDB" id="A0A6A6ZAN4"/>
<dbReference type="CDD" id="cd06186">
    <property type="entry name" value="NOX_Duox_like_FAD_NADP"/>
    <property type="match status" value="1"/>
</dbReference>
<keyword evidence="4 7" id="KW-1133">Transmembrane helix</keyword>
<dbReference type="GO" id="GO:0015677">
    <property type="term" value="P:copper ion import"/>
    <property type="evidence" value="ECO:0007669"/>
    <property type="project" value="TreeGrafter"/>
</dbReference>
<sequence>MAIDATYVYARVVGGAFAACVMIGLRSRLAKSCNFLKRLARQYLFYPHLVRRHRFVGPWSRAAVLSQLCIVIANIFCVSFRASSIQDASRRAARLALLNLVPAYGSAHLSFLADICGISLNATKTVHRSAGMMALPLLAFHVAVTIATQTQFSLHVAVDRWAFIGATSLGLQMFLSLPICRRLSYEVFIRLHQSLATVTLFSVWRHLKLAPIFSRVTPLIAAAILILSFSAQSAYSLYQNMVIGAGLSRAYIIREGDAVRVRLRLSRHIRVKAGQYVGLWIPAVSFWAPLQSHPFMVTSWSAGRSKHLDIVVEPRKGWTRSLADLGRVNEQLLRDRGMKDTVSDTFVYKGLISNLALFTGPHGCSVPVGEYETVVMIASDFGIAAQLPYLHALVYSYNACKTRNRRVHLIWFLEKYNLIPPFVSLLNAALDNDSLDEGFILSISIHITASDMQDEQLGRRVNFYYGPMPLEQILKEEHEGKHIRKVQTEDMRSGDMAVLVSATGSIQDLVRKLILDRFKKGVTLFELEYQVQ</sequence>
<dbReference type="PROSITE" id="PS51384">
    <property type="entry name" value="FAD_FR"/>
    <property type="match status" value="1"/>
</dbReference>